<name>A0A2K8SL61_9NOSO</name>
<accession>A0A2K8SL61</accession>
<proteinExistence type="predicted"/>
<gene>
    <name evidence="1" type="ORF">COO91_02080</name>
</gene>
<keyword evidence="2" id="KW-1185">Reference proteome</keyword>
<evidence type="ECO:0000313" key="1">
    <source>
        <dbReference type="EMBL" id="AUB36179.1"/>
    </source>
</evidence>
<protein>
    <recommendedName>
        <fullName evidence="3">Transposase</fullName>
    </recommendedName>
</protein>
<dbReference type="EMBL" id="CP024785">
    <property type="protein sequence ID" value="AUB36179.1"/>
    <property type="molecule type" value="Genomic_DNA"/>
</dbReference>
<reference evidence="1 2" key="1">
    <citation type="submission" date="2017-11" db="EMBL/GenBank/DDBJ databases">
        <title>Complete genome of a free-living desiccation-tolerant cyanobacterium and its photosynthetic adaptation to extreme terrestrial habitat.</title>
        <authorList>
            <person name="Shang J."/>
        </authorList>
    </citation>
    <scope>NUCLEOTIDE SEQUENCE [LARGE SCALE GENOMIC DNA]</scope>
    <source>
        <strain evidence="1 2">CCNUN1</strain>
    </source>
</reference>
<dbReference type="KEGG" id="nfl:COO91_02080"/>
<evidence type="ECO:0008006" key="3">
    <source>
        <dbReference type="Google" id="ProtNLM"/>
    </source>
</evidence>
<sequence>MPKGYTRNGLPYTSVTPQIASCWPNAVKYLFKQLTALGHRFAATPTKREICLAVS</sequence>
<organism evidence="1 2">
    <name type="scientific">Nostoc flagelliforme CCNUN1</name>
    <dbReference type="NCBI Taxonomy" id="2038116"/>
    <lineage>
        <taxon>Bacteria</taxon>
        <taxon>Bacillati</taxon>
        <taxon>Cyanobacteriota</taxon>
        <taxon>Cyanophyceae</taxon>
        <taxon>Nostocales</taxon>
        <taxon>Nostocaceae</taxon>
        <taxon>Nostoc</taxon>
    </lineage>
</organism>
<dbReference type="AlphaFoldDB" id="A0A2K8SL61"/>
<dbReference type="Proteomes" id="UP000232003">
    <property type="component" value="Chromosome"/>
</dbReference>
<evidence type="ECO:0000313" key="2">
    <source>
        <dbReference type="Proteomes" id="UP000232003"/>
    </source>
</evidence>